<name>A0A7C9KJC9_9SPHN</name>
<dbReference type="SUPFAM" id="SSF53955">
    <property type="entry name" value="Lysozyme-like"/>
    <property type="match status" value="1"/>
</dbReference>
<evidence type="ECO:0000256" key="2">
    <source>
        <dbReference type="SAM" id="MobiDB-lite"/>
    </source>
</evidence>
<dbReference type="AlphaFoldDB" id="A0A7C9KJC9"/>
<feature type="region of interest" description="Disordered" evidence="2">
    <location>
        <begin position="207"/>
        <end position="227"/>
    </location>
</feature>
<reference evidence="4 5" key="1">
    <citation type="submission" date="2019-09" db="EMBL/GenBank/DDBJ databases">
        <title>Polymorphobacter sp. isolated from a lake in China.</title>
        <authorList>
            <person name="Liu Z."/>
        </authorList>
    </citation>
    <scope>NUCLEOTIDE SEQUENCE [LARGE SCALE GENOMIC DNA]</scope>
    <source>
        <strain evidence="4 5">D40P</strain>
    </source>
</reference>
<dbReference type="Proteomes" id="UP000481327">
    <property type="component" value="Unassembled WGS sequence"/>
</dbReference>
<protein>
    <submittedName>
        <fullName evidence="4">Transglycosylase SLT domain-containing protein</fullName>
    </submittedName>
</protein>
<evidence type="ECO:0000256" key="1">
    <source>
        <dbReference type="ARBA" id="ARBA00009387"/>
    </source>
</evidence>
<feature type="domain" description="Transglycosylase SLT" evidence="3">
    <location>
        <begin position="21"/>
        <end position="73"/>
    </location>
</feature>
<dbReference type="OrthoDB" id="8477976at2"/>
<dbReference type="RefSeq" id="WP_152576215.1">
    <property type="nucleotide sequence ID" value="NZ_JAATJI010000001.1"/>
</dbReference>
<comment type="similarity">
    <text evidence="1">Belongs to the virb1 family.</text>
</comment>
<dbReference type="InterPro" id="IPR008258">
    <property type="entry name" value="Transglycosylase_SLT_dom_1"/>
</dbReference>
<evidence type="ECO:0000313" key="4">
    <source>
        <dbReference type="EMBL" id="MQT15743.1"/>
    </source>
</evidence>
<accession>A0A7C9KJC9</accession>
<dbReference type="EMBL" id="WIOL01000001">
    <property type="protein sequence ID" value="MQT15743.1"/>
    <property type="molecule type" value="Genomic_DNA"/>
</dbReference>
<dbReference type="Pfam" id="PF01464">
    <property type="entry name" value="SLT"/>
    <property type="match status" value="1"/>
</dbReference>
<proteinExistence type="inferred from homology"/>
<dbReference type="Gene3D" id="1.10.530.10">
    <property type="match status" value="1"/>
</dbReference>
<keyword evidence="5" id="KW-1185">Reference proteome</keyword>
<comment type="caution">
    <text evidence="4">The sequence shown here is derived from an EMBL/GenBank/DDBJ whole genome shotgun (WGS) entry which is preliminary data.</text>
</comment>
<gene>
    <name evidence="4" type="ORF">F3168_00490</name>
</gene>
<evidence type="ECO:0000259" key="3">
    <source>
        <dbReference type="Pfam" id="PF01464"/>
    </source>
</evidence>
<dbReference type="InterPro" id="IPR023346">
    <property type="entry name" value="Lysozyme-like_dom_sf"/>
</dbReference>
<evidence type="ECO:0000313" key="5">
    <source>
        <dbReference type="Proteomes" id="UP000481327"/>
    </source>
</evidence>
<organism evidence="4 5">
    <name type="scientific">Sandarakinorhabdus fusca</name>
    <dbReference type="NCBI Taxonomy" id="1439888"/>
    <lineage>
        <taxon>Bacteria</taxon>
        <taxon>Pseudomonadati</taxon>
        <taxon>Pseudomonadota</taxon>
        <taxon>Alphaproteobacteria</taxon>
        <taxon>Sphingomonadales</taxon>
        <taxon>Sphingosinicellaceae</taxon>
        <taxon>Sandarakinorhabdus</taxon>
    </lineage>
</organism>
<sequence>MDFAGTIAGISQGVGSVATAVREAAERTGVDFSYLMAQARVESGLNPQAQARTSSARGLYQFTSSTWLDTVRKHGAAHGLGWAAEAIASGAAKAGSATRETILALRDNAEAAALMAGEFARDNGHRLEATLGRAMGSTDLYMAHFLGVGGAAKFLGALASVPNMAAATLLPAAAAANRGVFFDKDGSARSVAEVYARFETKLGAGAAGDAPLPARENASPTSPRRGEVRVDAAQARLAYMLLAALS</sequence>